<comment type="caution">
    <text evidence="8">The sequence shown here is derived from an EMBL/GenBank/DDBJ whole genome shotgun (WGS) entry which is preliminary data.</text>
</comment>
<evidence type="ECO:0000313" key="8">
    <source>
        <dbReference type="EMBL" id="MQT13109.1"/>
    </source>
</evidence>
<name>A0A6A7Y6A5_9HYPH</name>
<dbReference type="InterPro" id="IPR003838">
    <property type="entry name" value="ABC3_permease_C"/>
</dbReference>
<evidence type="ECO:0000256" key="5">
    <source>
        <dbReference type="ARBA" id="ARBA00023136"/>
    </source>
</evidence>
<evidence type="ECO:0000259" key="7">
    <source>
        <dbReference type="Pfam" id="PF02687"/>
    </source>
</evidence>
<feature type="transmembrane region" description="Helical" evidence="6">
    <location>
        <begin position="326"/>
        <end position="359"/>
    </location>
</feature>
<comment type="subcellular location">
    <subcellularLocation>
        <location evidence="1">Cell membrane</location>
        <topology evidence="1">Multi-pass membrane protein</topology>
    </subcellularLocation>
</comment>
<dbReference type="InterPro" id="IPR051125">
    <property type="entry name" value="ABC-4/HrtB_transporter"/>
</dbReference>
<dbReference type="PANTHER" id="PTHR43738">
    <property type="entry name" value="ABC TRANSPORTER, MEMBRANE PROTEIN"/>
    <property type="match status" value="1"/>
</dbReference>
<accession>A0A6A7Y6A5</accession>
<keyword evidence="2" id="KW-1003">Cell membrane</keyword>
<keyword evidence="9" id="KW-1185">Reference proteome</keyword>
<dbReference type="Pfam" id="PF02687">
    <property type="entry name" value="FtsX"/>
    <property type="match status" value="1"/>
</dbReference>
<feature type="domain" description="ABC3 transporter permease C-terminal" evidence="7">
    <location>
        <begin position="293"/>
        <end position="402"/>
    </location>
</feature>
<evidence type="ECO:0000256" key="4">
    <source>
        <dbReference type="ARBA" id="ARBA00022989"/>
    </source>
</evidence>
<protein>
    <submittedName>
        <fullName evidence="8">ABC transporter permease</fullName>
    </submittedName>
</protein>
<evidence type="ECO:0000256" key="2">
    <source>
        <dbReference type="ARBA" id="ARBA00022475"/>
    </source>
</evidence>
<feature type="transmembrane region" description="Helical" evidence="6">
    <location>
        <begin position="379"/>
        <end position="401"/>
    </location>
</feature>
<evidence type="ECO:0000313" key="9">
    <source>
        <dbReference type="Proteomes" id="UP000332515"/>
    </source>
</evidence>
<organism evidence="8 9">
    <name type="scientific">Segnochrobactrum spirostomi</name>
    <dbReference type="NCBI Taxonomy" id="2608987"/>
    <lineage>
        <taxon>Bacteria</taxon>
        <taxon>Pseudomonadati</taxon>
        <taxon>Pseudomonadota</taxon>
        <taxon>Alphaproteobacteria</taxon>
        <taxon>Hyphomicrobiales</taxon>
        <taxon>Segnochrobactraceae</taxon>
        <taxon>Segnochrobactrum</taxon>
    </lineage>
</organism>
<dbReference type="RefSeq" id="WP_153486645.1">
    <property type="nucleotide sequence ID" value="NZ_VWNA01000001.1"/>
</dbReference>
<proteinExistence type="predicted"/>
<sequence>MIVLLIALATALGIAVNLQERALRLGSARAADRFDLVVGAAGSETQLVLSAVFLQASPLPLMPGSVLKGLSEDPRVAWAAPVGFGDNFEGMPIVGTTAEFVTDGGRLKPSEGRAFTAFDEAVIGARVRLSMGDVVKPMHGLAGMSGHTHTELSYRVVGRMPATGTPWDRAILVPIEAVWLIHGLKPHGDGAAASHDDHDAPAPTMPFTGSPGERIDLKPIVPPDHIGPPWAEGGPGLPAIIVKGKTIADAYRLRNAYRQGATVGVFPAEVLTRLYGTLGDARLVLSAIAIGTEALVAAAVMLVTAVHLSQRRRQIGALRALGAPRAAIFAIVWIEIMVLIGIGVAAGVGIGFAAAKMMAGLFTQASGIALPVDLTGADLGFAGLLLAVAALVAAIPAFLAYRESPAAALRG</sequence>
<dbReference type="GO" id="GO:0005886">
    <property type="term" value="C:plasma membrane"/>
    <property type="evidence" value="ECO:0007669"/>
    <property type="project" value="UniProtKB-SubCell"/>
</dbReference>
<dbReference type="Proteomes" id="UP000332515">
    <property type="component" value="Unassembled WGS sequence"/>
</dbReference>
<keyword evidence="3 6" id="KW-0812">Transmembrane</keyword>
<reference evidence="8 9" key="1">
    <citation type="submission" date="2019-09" db="EMBL/GenBank/DDBJ databases">
        <title>Segnochrobactrum spirostomi gen. nov., sp. nov., isolated from the ciliate Spirostomum cf. yagiui and description of a novel family, Segnochrobactraceae fam. nov. within the order Rhizobiales of the class Alphaproteobacteria.</title>
        <authorList>
            <person name="Akter S."/>
            <person name="Shazib S.U.A."/>
            <person name="Shin M.K."/>
        </authorList>
    </citation>
    <scope>NUCLEOTIDE SEQUENCE [LARGE SCALE GENOMIC DNA]</scope>
    <source>
        <strain evidence="8 9">Sp-1</strain>
    </source>
</reference>
<dbReference type="EMBL" id="VWNA01000001">
    <property type="protein sequence ID" value="MQT13109.1"/>
    <property type="molecule type" value="Genomic_DNA"/>
</dbReference>
<dbReference type="AlphaFoldDB" id="A0A6A7Y6A5"/>
<evidence type="ECO:0000256" key="3">
    <source>
        <dbReference type="ARBA" id="ARBA00022692"/>
    </source>
</evidence>
<evidence type="ECO:0000256" key="1">
    <source>
        <dbReference type="ARBA" id="ARBA00004651"/>
    </source>
</evidence>
<gene>
    <name evidence="8" type="ORF">F0357_10745</name>
</gene>
<keyword evidence="4 6" id="KW-1133">Transmembrane helix</keyword>
<keyword evidence="5 6" id="KW-0472">Membrane</keyword>
<feature type="transmembrane region" description="Helical" evidence="6">
    <location>
        <begin position="283"/>
        <end position="306"/>
    </location>
</feature>
<evidence type="ECO:0000256" key="6">
    <source>
        <dbReference type="SAM" id="Phobius"/>
    </source>
</evidence>
<dbReference type="PANTHER" id="PTHR43738:SF2">
    <property type="entry name" value="ABC TRANSPORTER PERMEASE"/>
    <property type="match status" value="1"/>
</dbReference>